<dbReference type="InterPro" id="IPR016024">
    <property type="entry name" value="ARM-type_fold"/>
</dbReference>
<reference evidence="1 2" key="1">
    <citation type="submission" date="2015-05" db="EMBL/GenBank/DDBJ databases">
        <title>Draft Genome assembly of Streptomyces showdoensis.</title>
        <authorList>
            <person name="Thapa K.K."/>
            <person name="Metsa-Ketela M."/>
        </authorList>
    </citation>
    <scope>NUCLEOTIDE SEQUENCE [LARGE SCALE GENOMIC DNA]</scope>
    <source>
        <strain evidence="1 2">ATCC 15227</strain>
    </source>
</reference>
<dbReference type="AlphaFoldDB" id="A0A2P2GUQ9"/>
<dbReference type="Gene3D" id="1.25.10.10">
    <property type="entry name" value="Leucine-rich Repeat Variant"/>
    <property type="match status" value="1"/>
</dbReference>
<name>A0A2P2GUQ9_STREW</name>
<dbReference type="SUPFAM" id="SSF48371">
    <property type="entry name" value="ARM repeat"/>
    <property type="match status" value="1"/>
</dbReference>
<organism evidence="1 2">
    <name type="scientific">Streptomyces showdoensis</name>
    <dbReference type="NCBI Taxonomy" id="68268"/>
    <lineage>
        <taxon>Bacteria</taxon>
        <taxon>Bacillati</taxon>
        <taxon>Actinomycetota</taxon>
        <taxon>Actinomycetes</taxon>
        <taxon>Kitasatosporales</taxon>
        <taxon>Streptomycetaceae</taxon>
        <taxon>Streptomyces</taxon>
    </lineage>
</organism>
<dbReference type="Proteomes" id="UP000265325">
    <property type="component" value="Unassembled WGS sequence"/>
</dbReference>
<sequence length="177" mass="18904">MCGVDVAAKETAIVRFLEEYPQAVAAGHGHPALQGCERVRWSDFPECPGAIPVLLHGLLDETAAPEARRVLGNSLLNISAMNPAVPTVLPFLLRLASDPRVPARSELLRLLVVLADFSEPVDGQSEATVFWFGSDGDRPERAQCRAVFAEHASVVGTLADLLDGSDARTLRQAAGLP</sequence>
<accession>A0A2P2GUQ9</accession>
<keyword evidence="2" id="KW-1185">Reference proteome</keyword>
<proteinExistence type="predicted"/>
<protein>
    <submittedName>
        <fullName evidence="1">Uncharacterized protein</fullName>
    </submittedName>
</protein>
<dbReference type="EMBL" id="LAQS01000004">
    <property type="protein sequence ID" value="KKZ75227.1"/>
    <property type="molecule type" value="Genomic_DNA"/>
</dbReference>
<evidence type="ECO:0000313" key="2">
    <source>
        <dbReference type="Proteomes" id="UP000265325"/>
    </source>
</evidence>
<gene>
    <name evidence="1" type="ORF">VO63_03650</name>
</gene>
<evidence type="ECO:0000313" key="1">
    <source>
        <dbReference type="EMBL" id="KKZ75227.1"/>
    </source>
</evidence>
<dbReference type="InterPro" id="IPR011989">
    <property type="entry name" value="ARM-like"/>
</dbReference>
<comment type="caution">
    <text evidence="1">The sequence shown here is derived from an EMBL/GenBank/DDBJ whole genome shotgun (WGS) entry which is preliminary data.</text>
</comment>